<dbReference type="GO" id="GO:0015846">
    <property type="term" value="P:polyamine transport"/>
    <property type="evidence" value="ECO:0007669"/>
    <property type="project" value="InterPro"/>
</dbReference>
<gene>
    <name evidence="6" type="ORF">ENP47_05330</name>
</gene>
<evidence type="ECO:0000256" key="1">
    <source>
        <dbReference type="ARBA" id="ARBA00004418"/>
    </source>
</evidence>
<protein>
    <submittedName>
        <fullName evidence="6">Spermidine/putrescine ABC transporter substrate-binding protein</fullName>
    </submittedName>
</protein>
<dbReference type="Pfam" id="PF13416">
    <property type="entry name" value="SBP_bac_8"/>
    <property type="match status" value="1"/>
</dbReference>
<evidence type="ECO:0000256" key="2">
    <source>
        <dbReference type="ARBA" id="ARBA00022448"/>
    </source>
</evidence>
<proteinExistence type="predicted"/>
<evidence type="ECO:0000256" key="5">
    <source>
        <dbReference type="SAM" id="MobiDB-lite"/>
    </source>
</evidence>
<dbReference type="PANTHER" id="PTHR30222">
    <property type="entry name" value="SPERMIDINE/PUTRESCINE-BINDING PERIPLASMIC PROTEIN"/>
    <property type="match status" value="1"/>
</dbReference>
<dbReference type="Gene3D" id="3.40.190.10">
    <property type="entry name" value="Periplasmic binding protein-like II"/>
    <property type="match status" value="2"/>
</dbReference>
<name>A0A7C1G5T3_THERO</name>
<comment type="subcellular location">
    <subcellularLocation>
        <location evidence="1">Periplasm</location>
    </subcellularLocation>
</comment>
<evidence type="ECO:0000256" key="4">
    <source>
        <dbReference type="ARBA" id="ARBA00022764"/>
    </source>
</evidence>
<dbReference type="InterPro" id="IPR006059">
    <property type="entry name" value="SBP"/>
</dbReference>
<dbReference type="PANTHER" id="PTHR30222:SF17">
    <property type="entry name" value="SPERMIDINE_PUTRESCINE-BINDING PERIPLASMIC PROTEIN"/>
    <property type="match status" value="1"/>
</dbReference>
<sequence>MLMRPEDLVQRWLRDHHQGRLSRRELLRRLGLLSLSVPAIGTLVACARTAETPTAPSGATPAAPTTPGEQGTPAAGAIPEYIDRTKLDKELNFYNWSEYIDPDILTEFQETYGVKVTMDTYASNEDLLAKLQGGATGYDVIVPSDYMVSIMINLGMLEPLDYSVIKTIANIDPENLKPYYDPDNTYSVPYMWGTSGYSYDTSVLGEDLTSWKEVFQPRPEVRKKIVMLDDQREVIGAALMYLGYEINETSDEALAKAKELLLAQKPHVLAYSSQNNDDLLVAGEALIAHIWTGDALMSEQEKPSLRYVIPIEGCTVWQDNLCVPKTAPHKYTAMAFIDFLNRPDIAGRNANYIMYGSPNKAAREQGYIDEAVLQNPGVYPPPEVWKRLQWIKDVGEEGALKYDRLWTEIKTA</sequence>
<accession>A0A7C1G5T3</accession>
<evidence type="ECO:0000313" key="6">
    <source>
        <dbReference type="EMBL" id="HEF65003.1"/>
    </source>
</evidence>
<dbReference type="InterPro" id="IPR001188">
    <property type="entry name" value="Sperm_putr-bd"/>
</dbReference>
<dbReference type="SUPFAM" id="SSF53850">
    <property type="entry name" value="Periplasmic binding protein-like II"/>
    <property type="match status" value="1"/>
</dbReference>
<evidence type="ECO:0000256" key="3">
    <source>
        <dbReference type="ARBA" id="ARBA00022729"/>
    </source>
</evidence>
<dbReference type="CDD" id="cd13590">
    <property type="entry name" value="PBP2_PotD_PotF_like"/>
    <property type="match status" value="1"/>
</dbReference>
<dbReference type="GO" id="GO:0042597">
    <property type="term" value="C:periplasmic space"/>
    <property type="evidence" value="ECO:0007669"/>
    <property type="project" value="UniProtKB-SubCell"/>
</dbReference>
<dbReference type="EMBL" id="DSJL01000010">
    <property type="protein sequence ID" value="HEF65003.1"/>
    <property type="molecule type" value="Genomic_DNA"/>
</dbReference>
<dbReference type="AlphaFoldDB" id="A0A7C1G5T3"/>
<dbReference type="PRINTS" id="PR00909">
    <property type="entry name" value="SPERMDNBNDNG"/>
</dbReference>
<keyword evidence="3" id="KW-0732">Signal</keyword>
<keyword evidence="2" id="KW-0813">Transport</keyword>
<reference evidence="6" key="1">
    <citation type="journal article" date="2020" name="mSystems">
        <title>Genome- and Community-Level Interaction Insights into Carbon Utilization and Element Cycling Functions of Hydrothermarchaeota in Hydrothermal Sediment.</title>
        <authorList>
            <person name="Zhou Z."/>
            <person name="Liu Y."/>
            <person name="Xu W."/>
            <person name="Pan J."/>
            <person name="Luo Z.H."/>
            <person name="Li M."/>
        </authorList>
    </citation>
    <scope>NUCLEOTIDE SEQUENCE [LARGE SCALE GENOMIC DNA]</scope>
    <source>
        <strain evidence="6">SpSt-222</strain>
    </source>
</reference>
<feature type="region of interest" description="Disordered" evidence="5">
    <location>
        <begin position="52"/>
        <end position="75"/>
    </location>
</feature>
<organism evidence="6">
    <name type="scientific">Thermomicrobium roseum</name>
    <dbReference type="NCBI Taxonomy" id="500"/>
    <lineage>
        <taxon>Bacteria</taxon>
        <taxon>Pseudomonadati</taxon>
        <taxon>Thermomicrobiota</taxon>
        <taxon>Thermomicrobia</taxon>
        <taxon>Thermomicrobiales</taxon>
        <taxon>Thermomicrobiaceae</taxon>
        <taxon>Thermomicrobium</taxon>
    </lineage>
</organism>
<comment type="caution">
    <text evidence="6">The sequence shown here is derived from an EMBL/GenBank/DDBJ whole genome shotgun (WGS) entry which is preliminary data.</text>
</comment>
<dbReference type="GO" id="GO:0019808">
    <property type="term" value="F:polyamine binding"/>
    <property type="evidence" value="ECO:0007669"/>
    <property type="project" value="InterPro"/>
</dbReference>
<keyword evidence="4" id="KW-0574">Periplasm</keyword>